<comment type="subcellular location">
    <subcellularLocation>
        <location evidence="1">Membrane</location>
    </subcellularLocation>
</comment>
<gene>
    <name evidence="6" type="ORF">Q8A70_23170</name>
</gene>
<dbReference type="Gene3D" id="3.10.20.310">
    <property type="entry name" value="membrane protein fhac"/>
    <property type="match status" value="1"/>
</dbReference>
<dbReference type="RefSeq" id="WP_379960095.1">
    <property type="nucleotide sequence ID" value="NZ_JAUYVI010000007.1"/>
</dbReference>
<accession>A0ABU0YSC1</accession>
<proteinExistence type="predicted"/>
<name>A0ABU0YSC1_9PROT</name>
<keyword evidence="2" id="KW-0812">Transmembrane</keyword>
<feature type="chain" id="PRO_5046038851" evidence="4">
    <location>
        <begin position="28"/>
        <end position="611"/>
    </location>
</feature>
<keyword evidence="2" id="KW-1134">Transmembrane beta strand</keyword>
<dbReference type="Pfam" id="PF01103">
    <property type="entry name" value="Omp85"/>
    <property type="match status" value="1"/>
</dbReference>
<dbReference type="InterPro" id="IPR000184">
    <property type="entry name" value="Bac_surfAg_D15"/>
</dbReference>
<evidence type="ECO:0000256" key="3">
    <source>
        <dbReference type="ARBA" id="ARBA00023136"/>
    </source>
</evidence>
<dbReference type="PANTHER" id="PTHR12815:SF42">
    <property type="entry name" value="BACTERIAL SURFACE ANTIGEN (D15) DOMAIN-CONTAINING PROTEIN"/>
    <property type="match status" value="1"/>
</dbReference>
<sequence>MIERRRIAMALLALFLAASADAGAARAADSRAADYKVEMTKVEDSTLSAALQSSSTLIELEKKPPEDVTALHRRAQEDLQRLEKALRSSGYYDGTVTIIVDGHKVEPQAAPGDYQDSTEKKVPVAIRIEPGPLYKLRKIEVTGYGDLKSRLKPGSAARAAAIIAERRLLLDQVMGEGHPFAAVDLKPAVVDHAAHTLDIAFEVTPGPPATLGKVEVHGLDHTNPDFIAKRTTFPPNTKYSPAALESLRGDLQSLDIFSAVKVTPATALDADGTLPVRVDITEREQHFVGFGASYSTNDGTGATAYWGHRNLFGNGERLRVDATVSGAEQDGLGQTDYQLSGNFRKPDFLERRQDLVSGLVVSDEHDPDTFDKKGATATIGLERTLTKTVKVAYGWEIEGARIKDDTGTNNFFLNGPTGSIAYDTSDDLLNPTKGVRLFLGGEALPTWLGSSEDVYALNSSASGYLNLSGKGDLVLAGRLGVSSVFGSRLEDLPADRRLYAGGGGSVRGYEFRSISPESADGDKIGGRSAITGSVELRYRFLEDFGIVPFFDAGTVSRDATPNFDEPIRYAAGLGFRYYTGFGPIRADLAVPLNPRHDDDPIAFYVSIGQAF</sequence>
<dbReference type="Proteomes" id="UP001230156">
    <property type="component" value="Unassembled WGS sequence"/>
</dbReference>
<dbReference type="InterPro" id="IPR039910">
    <property type="entry name" value="D15-like"/>
</dbReference>
<dbReference type="PANTHER" id="PTHR12815">
    <property type="entry name" value="SORTING AND ASSEMBLY MACHINERY SAMM50 PROTEIN FAMILY MEMBER"/>
    <property type="match status" value="1"/>
</dbReference>
<protein>
    <submittedName>
        <fullName evidence="6">Autotransporter assembly complex family protein</fullName>
    </submittedName>
</protein>
<evidence type="ECO:0000313" key="6">
    <source>
        <dbReference type="EMBL" id="MDQ7250609.1"/>
    </source>
</evidence>
<organism evidence="6 7">
    <name type="scientific">Dongia sedimenti</name>
    <dbReference type="NCBI Taxonomy" id="3064282"/>
    <lineage>
        <taxon>Bacteria</taxon>
        <taxon>Pseudomonadati</taxon>
        <taxon>Pseudomonadota</taxon>
        <taxon>Alphaproteobacteria</taxon>
        <taxon>Rhodospirillales</taxon>
        <taxon>Dongiaceae</taxon>
        <taxon>Dongia</taxon>
    </lineage>
</organism>
<keyword evidence="7" id="KW-1185">Reference proteome</keyword>
<dbReference type="Gene3D" id="2.40.160.50">
    <property type="entry name" value="membrane protein fhac: a member of the omp85/tpsb transporter family"/>
    <property type="match status" value="1"/>
</dbReference>
<evidence type="ECO:0000256" key="2">
    <source>
        <dbReference type="ARBA" id="ARBA00022452"/>
    </source>
</evidence>
<feature type="domain" description="Bacterial surface antigen (D15)" evidence="5">
    <location>
        <begin position="310"/>
        <end position="611"/>
    </location>
</feature>
<keyword evidence="3" id="KW-0472">Membrane</keyword>
<evidence type="ECO:0000256" key="4">
    <source>
        <dbReference type="SAM" id="SignalP"/>
    </source>
</evidence>
<comment type="caution">
    <text evidence="6">The sequence shown here is derived from an EMBL/GenBank/DDBJ whole genome shotgun (WGS) entry which is preliminary data.</text>
</comment>
<feature type="signal peptide" evidence="4">
    <location>
        <begin position="1"/>
        <end position="27"/>
    </location>
</feature>
<reference evidence="7" key="1">
    <citation type="submission" date="2023-08" db="EMBL/GenBank/DDBJ databases">
        <title>Rhodospirillaceae gen. nov., a novel taxon isolated from the Yangtze River Yuezi River estuary sludge.</title>
        <authorList>
            <person name="Ruan L."/>
        </authorList>
    </citation>
    <scope>NUCLEOTIDE SEQUENCE [LARGE SCALE GENOMIC DNA]</scope>
    <source>
        <strain evidence="7">R-7</strain>
    </source>
</reference>
<evidence type="ECO:0000313" key="7">
    <source>
        <dbReference type="Proteomes" id="UP001230156"/>
    </source>
</evidence>
<keyword evidence="4" id="KW-0732">Signal</keyword>
<dbReference type="EMBL" id="JAUYVI010000007">
    <property type="protein sequence ID" value="MDQ7250609.1"/>
    <property type="molecule type" value="Genomic_DNA"/>
</dbReference>
<evidence type="ECO:0000256" key="1">
    <source>
        <dbReference type="ARBA" id="ARBA00004370"/>
    </source>
</evidence>
<evidence type="ECO:0000259" key="5">
    <source>
        <dbReference type="Pfam" id="PF01103"/>
    </source>
</evidence>